<feature type="compositionally biased region" description="Polar residues" evidence="1">
    <location>
        <begin position="1186"/>
        <end position="1206"/>
    </location>
</feature>
<feature type="region of interest" description="Disordered" evidence="1">
    <location>
        <begin position="180"/>
        <end position="1276"/>
    </location>
</feature>
<feature type="compositionally biased region" description="Polar residues" evidence="1">
    <location>
        <begin position="461"/>
        <end position="472"/>
    </location>
</feature>
<dbReference type="Proteomes" id="UP000199632">
    <property type="component" value="Unassembled WGS sequence"/>
</dbReference>
<evidence type="ECO:0000259" key="2">
    <source>
        <dbReference type="Pfam" id="PF07179"/>
    </source>
</evidence>
<evidence type="ECO:0000313" key="3">
    <source>
        <dbReference type="EMBL" id="SDY62789.1"/>
    </source>
</evidence>
<organism evidence="3 4">
    <name type="scientific">Asanoa ishikariensis</name>
    <dbReference type="NCBI Taxonomy" id="137265"/>
    <lineage>
        <taxon>Bacteria</taxon>
        <taxon>Bacillati</taxon>
        <taxon>Actinomycetota</taxon>
        <taxon>Actinomycetes</taxon>
        <taxon>Micromonosporales</taxon>
        <taxon>Micromonosporaceae</taxon>
        <taxon>Asanoa</taxon>
    </lineage>
</organism>
<keyword evidence="4" id="KW-1185">Reference proteome</keyword>
<evidence type="ECO:0000256" key="1">
    <source>
        <dbReference type="SAM" id="MobiDB-lite"/>
    </source>
</evidence>
<feature type="compositionally biased region" description="Pro residues" evidence="1">
    <location>
        <begin position="675"/>
        <end position="687"/>
    </location>
</feature>
<name>A0A1H3LF46_9ACTN</name>
<feature type="compositionally biased region" description="Polar residues" evidence="1">
    <location>
        <begin position="1255"/>
        <end position="1268"/>
    </location>
</feature>
<feature type="compositionally biased region" description="Pro residues" evidence="1">
    <location>
        <begin position="224"/>
        <end position="235"/>
    </location>
</feature>
<feature type="compositionally biased region" description="Low complexity" evidence="1">
    <location>
        <begin position="213"/>
        <end position="223"/>
    </location>
</feature>
<feature type="domain" description="SseB protein N-terminal" evidence="2">
    <location>
        <begin position="12"/>
        <end position="119"/>
    </location>
</feature>
<sequence>MTDWEPATEVEAAMRDALRAGDQELYFRILARSELLLPVSSDALAGRAQVGWGTWTTNGRTHVLAFTSGEALRVCLADNAGSARRMPYHDLAATWPNLEWWLAVNPGLPIEGYLPAWFVAQLARGDVRLPGRTMGARARLDRAESAARARARASVPGQVVQGEIIEPPFVDRAAAVTGPVLEPDSIEPPQRNRPTRPPGFDSPLASMRRRGGVPAPTDATPSSPAAPPPFRPVPTPQVTDVTPEPYRAPVLPPQVTDDTPEPYRAPVLPSRVADATPEPYRAPVLPSRVADATPEPYRAPVLPPRVTDATPEPYRAPVAPPQVSDTTPHSQRPVQRPAANGESAWPPPVVHGDQAPRPSRQPADPPREVTERPTPAMRPRSPFREDPARSSPPGRFAGPPRPPRPQVRPTSGGGFFGAPDQAEQGQPTGQPGTPARDEQRQTNWSPANGAAASVPHETRPSAGTPNGSATQPSPWPAAGRDAPGWADSTPPAPAPAWPAASASPTVPPPDAQSWTARQSGPVGPDLSGTNVQRPAGPIPPSDLGPVRRTPGQSWPEASVAGAPRPAEPPVAQPWPGRPSVPAPGGATVAGDPNWPARASGSAPAQRWAEPASDAAATSSPTSFQPVSGAPASTTPQTWDRVVPTSEAPSGAASGDPQAPSPAAGLWPERQLPATPIEPEPAVGPKPAPRATDLWPDQSRPDAEPAARVADLWSAQQPTGGPSAGTEKNRATDLWSGQRPPGEPAADAAAPAGSDKPRATDLWSGGKPADGGPQPGSDKSQATDLRPSEQRADGAPRLASDKPRATDLWSGEKLADGGLQPGSDKSQATDLWPGKRPADGGLQPGSDKSQATDLWPGEQPADDTPRLGSDKSRATDLWSGARPVDGLADATQRVDSDKPRATDLWSGEQPGGGSSDGAPRQGSEKPKATDLWSGERPTADAAQQMSLDKPRATEPGSVDAGTQAGSGGPRATDLWSEQKSPEAAKPAPRATDLWSGQQHAEGEGSDQPRATDLWTEQKAAEPAARATDLWSGQKPTAGSDATEAAAPPLGQLPSTERSGAEDAAPAEAAPRTGDLWSEQKPDEPAIAAPAKADEASAGPGSRAADLWSTGEKQAGTDESAPRVVDLWANQAAEPAKADEQPATAPAVNLWTDQKPSPAATPASDLWSDQRPAEPSPGAEPRPADPQATGSDPQPTDLWSSGTTTEAPSWSDRASAGTAENPVATPAQSWSGRASAATGVDRQWTDPATPAGDDAAQQSWTDRTPTTGTEAPSWLERPVARQEPSVFAANAGPVPADFQPANDVEESLLTAAGSGSTDTFLSTLLLARVLLPVSTESRAGAQPGSDGFAWHTETMDDEPHVVVFTSAERMAEYLDKGTETVTVKFVRLINSWPKENWSFAVNPGTPVGAKLPGAQIVALASWAAEVGLDAGEDEPVVAAQPKEEAPAPDPAPAAVDAALPTMMQKTIAPSQVDYYLERGYDRVSGFVHRVTEVSHLRTPGQLFTALGLGYAKSPFVADAAEVYVLRWPAYRPSLYRIPYGGQNENAMRAMEGWVIERSPFRGNGFAPGEGSDVIAEFKVDSARLPHGAQLWLIRADGSEKVVATLDADAPGWTRAGDQ</sequence>
<dbReference type="STRING" id="137265.SAMN05421684_0702"/>
<protein>
    <submittedName>
        <fullName evidence="3">SseB protein N-terminal domain-containing protein</fullName>
    </submittedName>
</protein>
<evidence type="ECO:0000313" key="4">
    <source>
        <dbReference type="Proteomes" id="UP000199632"/>
    </source>
</evidence>
<dbReference type="InterPro" id="IPR009839">
    <property type="entry name" value="SseB_N"/>
</dbReference>
<feature type="compositionally biased region" description="Low complexity" evidence="1">
    <location>
        <begin position="610"/>
        <end position="622"/>
    </location>
</feature>
<reference evidence="4" key="1">
    <citation type="submission" date="2016-10" db="EMBL/GenBank/DDBJ databases">
        <authorList>
            <person name="Varghese N."/>
            <person name="Submissions S."/>
        </authorList>
    </citation>
    <scope>NUCLEOTIDE SEQUENCE [LARGE SCALE GENOMIC DNA]</scope>
    <source>
        <strain evidence="4">DSM 44718</strain>
    </source>
</reference>
<feature type="domain" description="SseB protein N-terminal" evidence="2">
    <location>
        <begin position="1305"/>
        <end position="1414"/>
    </location>
</feature>
<dbReference type="EMBL" id="FNQB01000001">
    <property type="protein sequence ID" value="SDY62789.1"/>
    <property type="molecule type" value="Genomic_DNA"/>
</dbReference>
<feature type="compositionally biased region" description="Basic and acidic residues" evidence="1">
    <location>
        <begin position="785"/>
        <end position="804"/>
    </location>
</feature>
<feature type="compositionally biased region" description="Low complexity" evidence="1">
    <location>
        <begin position="1060"/>
        <end position="1069"/>
    </location>
</feature>
<feature type="compositionally biased region" description="Basic and acidic residues" evidence="1">
    <location>
        <begin position="891"/>
        <end position="900"/>
    </location>
</feature>
<feature type="compositionally biased region" description="Polar residues" evidence="1">
    <location>
        <begin position="323"/>
        <end position="333"/>
    </location>
</feature>
<dbReference type="Pfam" id="PF07179">
    <property type="entry name" value="SseB"/>
    <property type="match status" value="2"/>
</dbReference>
<gene>
    <name evidence="3" type="ORF">SAMN05421684_0702</name>
</gene>
<dbReference type="RefSeq" id="WP_308442690.1">
    <property type="nucleotide sequence ID" value="NZ_BOND01000015.1"/>
</dbReference>
<feature type="compositionally biased region" description="Basic and acidic residues" evidence="1">
    <location>
        <begin position="862"/>
        <end position="873"/>
    </location>
</feature>
<feature type="compositionally biased region" description="Low complexity" evidence="1">
    <location>
        <begin position="389"/>
        <end position="398"/>
    </location>
</feature>
<accession>A0A1H3LF46</accession>
<feature type="compositionally biased region" description="Pro residues" evidence="1">
    <location>
        <begin position="565"/>
        <end position="581"/>
    </location>
</feature>
<feature type="compositionally biased region" description="Low complexity" evidence="1">
    <location>
        <begin position="236"/>
        <end position="245"/>
    </location>
</feature>
<proteinExistence type="predicted"/>
<feature type="compositionally biased region" description="Low complexity" evidence="1">
    <location>
        <begin position="1243"/>
        <end position="1254"/>
    </location>
</feature>